<name>A0A1L9P8I1_ASPVE</name>
<sequence>MTSQPASSTTVPLSPLKEGIKKAYNTISNTYSDWTRTHHTTRIKYLNLLLKHLNSNAPTPQSVLELGCGSGNPITSLLASSQSPTNSANTSSSAPRFKVIGNDISQQQLHLASEVLSSFKNVELKEGDMMDLSFTERSLDAVLGMYALIHLPREEQKVLLKRIHTWLKPGGYFLGNFAVEEQESAFDHTWLGCGADGGVMFWSSWGEEKTCGIFAEIGMEVIIREVVQDAEEGSDGGEKRVLFVWILGRKQQDI</sequence>
<reference evidence="3" key="1">
    <citation type="journal article" date="2017" name="Genome Biol.">
        <title>Comparative genomics reveals high biological diversity and specific adaptations in the industrially and medically important fungal genus Aspergillus.</title>
        <authorList>
            <person name="de Vries R.P."/>
            <person name="Riley R."/>
            <person name="Wiebenga A."/>
            <person name="Aguilar-Osorio G."/>
            <person name="Amillis S."/>
            <person name="Uchima C.A."/>
            <person name="Anderluh G."/>
            <person name="Asadollahi M."/>
            <person name="Askin M."/>
            <person name="Barry K."/>
            <person name="Battaglia E."/>
            <person name="Bayram O."/>
            <person name="Benocci T."/>
            <person name="Braus-Stromeyer S.A."/>
            <person name="Caldana C."/>
            <person name="Canovas D."/>
            <person name="Cerqueira G.C."/>
            <person name="Chen F."/>
            <person name="Chen W."/>
            <person name="Choi C."/>
            <person name="Clum A."/>
            <person name="Dos Santos R.A."/>
            <person name="Damasio A.R."/>
            <person name="Diallinas G."/>
            <person name="Emri T."/>
            <person name="Fekete E."/>
            <person name="Flipphi M."/>
            <person name="Freyberg S."/>
            <person name="Gallo A."/>
            <person name="Gournas C."/>
            <person name="Habgood R."/>
            <person name="Hainaut M."/>
            <person name="Harispe M.L."/>
            <person name="Henrissat B."/>
            <person name="Hilden K.S."/>
            <person name="Hope R."/>
            <person name="Hossain A."/>
            <person name="Karabika E."/>
            <person name="Karaffa L."/>
            <person name="Karanyi Z."/>
            <person name="Krasevec N."/>
            <person name="Kuo A."/>
            <person name="Kusch H."/>
            <person name="LaButti K."/>
            <person name="Lagendijk E.L."/>
            <person name="Lapidus A."/>
            <person name="Levasseur A."/>
            <person name="Lindquist E."/>
            <person name="Lipzen A."/>
            <person name="Logrieco A.F."/>
            <person name="MacCabe A."/>
            <person name="Maekelae M.R."/>
            <person name="Malavazi I."/>
            <person name="Melin P."/>
            <person name="Meyer V."/>
            <person name="Mielnichuk N."/>
            <person name="Miskei M."/>
            <person name="Molnar A.P."/>
            <person name="Mule G."/>
            <person name="Ngan C.Y."/>
            <person name="Orejas M."/>
            <person name="Orosz E."/>
            <person name="Ouedraogo J.P."/>
            <person name="Overkamp K.M."/>
            <person name="Park H.-S."/>
            <person name="Perrone G."/>
            <person name="Piumi F."/>
            <person name="Punt P.J."/>
            <person name="Ram A.F."/>
            <person name="Ramon A."/>
            <person name="Rauscher S."/>
            <person name="Record E."/>
            <person name="Riano-Pachon D.M."/>
            <person name="Robert V."/>
            <person name="Roehrig J."/>
            <person name="Ruller R."/>
            <person name="Salamov A."/>
            <person name="Salih N.S."/>
            <person name="Samson R.A."/>
            <person name="Sandor E."/>
            <person name="Sanguinetti M."/>
            <person name="Schuetze T."/>
            <person name="Sepcic K."/>
            <person name="Shelest E."/>
            <person name="Sherlock G."/>
            <person name="Sophianopoulou V."/>
            <person name="Squina F.M."/>
            <person name="Sun H."/>
            <person name="Susca A."/>
            <person name="Todd R.B."/>
            <person name="Tsang A."/>
            <person name="Unkles S.E."/>
            <person name="van de Wiele N."/>
            <person name="van Rossen-Uffink D."/>
            <person name="Oliveira J.V."/>
            <person name="Vesth T.C."/>
            <person name="Visser J."/>
            <person name="Yu J.-H."/>
            <person name="Zhou M."/>
            <person name="Andersen M.R."/>
            <person name="Archer D.B."/>
            <person name="Baker S.E."/>
            <person name="Benoit I."/>
            <person name="Brakhage A.A."/>
            <person name="Braus G.H."/>
            <person name="Fischer R."/>
            <person name="Frisvad J.C."/>
            <person name="Goldman G.H."/>
            <person name="Houbraken J."/>
            <person name="Oakley B."/>
            <person name="Pocsi I."/>
            <person name="Scazzocchio C."/>
            <person name="Seiboth B."/>
            <person name="vanKuyk P.A."/>
            <person name="Wortman J."/>
            <person name="Dyer P.S."/>
            <person name="Grigoriev I.V."/>
        </authorList>
    </citation>
    <scope>NUCLEOTIDE SEQUENCE [LARGE SCALE GENOMIC DNA]</scope>
    <source>
        <strain evidence="3">CBS 583.65</strain>
    </source>
</reference>
<dbReference type="InterPro" id="IPR041698">
    <property type="entry name" value="Methyltransf_25"/>
</dbReference>
<dbReference type="VEuPathDB" id="FungiDB:ASPVEDRAFT_37263"/>
<dbReference type="EMBL" id="KV878126">
    <property type="protein sequence ID" value="OJI97827.1"/>
    <property type="molecule type" value="Genomic_DNA"/>
</dbReference>
<dbReference type="InterPro" id="IPR050447">
    <property type="entry name" value="Erg6_SMT_methyltransf"/>
</dbReference>
<organism evidence="2 3">
    <name type="scientific">Aspergillus versicolor CBS 583.65</name>
    <dbReference type="NCBI Taxonomy" id="1036611"/>
    <lineage>
        <taxon>Eukaryota</taxon>
        <taxon>Fungi</taxon>
        <taxon>Dikarya</taxon>
        <taxon>Ascomycota</taxon>
        <taxon>Pezizomycotina</taxon>
        <taxon>Eurotiomycetes</taxon>
        <taxon>Eurotiomycetidae</taxon>
        <taxon>Eurotiales</taxon>
        <taxon>Aspergillaceae</taxon>
        <taxon>Aspergillus</taxon>
        <taxon>Aspergillus subgen. Nidulantes</taxon>
    </lineage>
</organism>
<feature type="domain" description="Methyltransferase" evidence="1">
    <location>
        <begin position="63"/>
        <end position="171"/>
    </location>
</feature>
<dbReference type="Gene3D" id="3.40.50.150">
    <property type="entry name" value="Vaccinia Virus protein VP39"/>
    <property type="match status" value="1"/>
</dbReference>
<dbReference type="SUPFAM" id="SSF53335">
    <property type="entry name" value="S-adenosyl-L-methionine-dependent methyltransferases"/>
    <property type="match status" value="1"/>
</dbReference>
<evidence type="ECO:0000313" key="2">
    <source>
        <dbReference type="EMBL" id="OJI97827.1"/>
    </source>
</evidence>
<proteinExistence type="predicted"/>
<dbReference type="InterPro" id="IPR029063">
    <property type="entry name" value="SAM-dependent_MTases_sf"/>
</dbReference>
<dbReference type="Pfam" id="PF13649">
    <property type="entry name" value="Methyltransf_25"/>
    <property type="match status" value="1"/>
</dbReference>
<evidence type="ECO:0000259" key="1">
    <source>
        <dbReference type="Pfam" id="PF13649"/>
    </source>
</evidence>
<dbReference type="Proteomes" id="UP000184073">
    <property type="component" value="Unassembled WGS sequence"/>
</dbReference>
<dbReference type="RefSeq" id="XP_040663590.1">
    <property type="nucleotide sequence ID" value="XM_040811431.1"/>
</dbReference>
<dbReference type="PANTHER" id="PTHR44068">
    <property type="entry name" value="ZGC:194242"/>
    <property type="match status" value="1"/>
</dbReference>
<dbReference type="AlphaFoldDB" id="A0A1L9P8I1"/>
<dbReference type="STRING" id="1036611.A0A1L9P8I1"/>
<dbReference type="GeneID" id="63726942"/>
<accession>A0A1L9P8I1</accession>
<dbReference type="CDD" id="cd02440">
    <property type="entry name" value="AdoMet_MTases"/>
    <property type="match status" value="1"/>
</dbReference>
<protein>
    <recommendedName>
        <fullName evidence="1">Methyltransferase domain-containing protein</fullName>
    </recommendedName>
</protein>
<keyword evidence="3" id="KW-1185">Reference proteome</keyword>
<dbReference type="PANTHER" id="PTHR44068:SF11">
    <property type="entry name" value="GERANYL DIPHOSPHATE 2-C-METHYLTRANSFERASE"/>
    <property type="match status" value="1"/>
</dbReference>
<gene>
    <name evidence="2" type="ORF">ASPVEDRAFT_37263</name>
</gene>
<dbReference type="OrthoDB" id="540004at2759"/>
<evidence type="ECO:0000313" key="3">
    <source>
        <dbReference type="Proteomes" id="UP000184073"/>
    </source>
</evidence>